<proteinExistence type="predicted"/>
<dbReference type="PANTHER" id="PTHR46609:SF6">
    <property type="entry name" value="EXONUCLEASE, PHAGE-TYPE_RECB, C-TERMINAL DOMAIN-CONTAINING PROTEIN-RELATED"/>
    <property type="match status" value="1"/>
</dbReference>
<name>A0A1D2AHQ0_AUXPR</name>
<dbReference type="NCBIfam" id="TIGR03033">
    <property type="entry name" value="phage_rel_nuc"/>
    <property type="match status" value="1"/>
</dbReference>
<feature type="domain" description="YqaJ viral recombinase" evidence="2">
    <location>
        <begin position="251"/>
        <end position="387"/>
    </location>
</feature>
<gene>
    <name evidence="3" type="ORF">g.11389</name>
</gene>
<evidence type="ECO:0000313" key="3">
    <source>
        <dbReference type="EMBL" id="JAT78483.1"/>
    </source>
</evidence>
<dbReference type="InterPro" id="IPR011335">
    <property type="entry name" value="Restrct_endonuc-II-like"/>
</dbReference>
<protein>
    <recommendedName>
        <fullName evidence="2">YqaJ viral recombinase domain-containing protein</fullName>
    </recommendedName>
</protein>
<dbReference type="AlphaFoldDB" id="A0A1D2AHQ0"/>
<dbReference type="PANTHER" id="PTHR46609">
    <property type="entry name" value="EXONUCLEASE, PHAGE-TYPE/RECB, C-TERMINAL DOMAIN-CONTAINING PROTEIN"/>
    <property type="match status" value="1"/>
</dbReference>
<dbReference type="InterPro" id="IPR011604">
    <property type="entry name" value="PDDEXK-like_dom_sf"/>
</dbReference>
<dbReference type="InterPro" id="IPR017482">
    <property type="entry name" value="Lambda-type_endonuclease"/>
</dbReference>
<evidence type="ECO:0000259" key="2">
    <source>
        <dbReference type="Pfam" id="PF09588"/>
    </source>
</evidence>
<sequence length="482" mass="51253">MPRPLIGVWLQELGKTMKACLGANAFVLAPWPGVWATGSRSIAAHFRHHMRGGDLHAHPSHGRLRPVTPLLARRVTSAAAPAVSASDPLLTQLTAALEWETRHGCANTLGSRGQAFCDWATAAMDSLGAREVAASTRLLGYEAAGAAQRLDTCRGLRAWVARATGNSATSALPDTEHAAAATPPPGMGASAPKSVGKNAGPARQPAAVPRGRNGLAIPSTEDFKVTFAAAAAAGAGLPPLAAVQSQGSQAWHEARSARLTASAFSKALGFYPGDRETLWKEKLGLLPPFQGNDATRWGTGAEARALQSYQRNTGYVVQGCTFAVKADDAVHGWLGASPDGLVEAGAGPPGLLEIKCPFNKGAPEEAWPPQHAIWYYMPQIQGQMEIMDREWCDLYVWTPANGAAAFRIPRDRAYWAACFDVLAEFWWAHVVPARLALDGGREEGLEGMAPPPQHPATEWLKAESQHLARAAPRAFHPPDRSA</sequence>
<evidence type="ECO:0000256" key="1">
    <source>
        <dbReference type="SAM" id="MobiDB-lite"/>
    </source>
</evidence>
<accession>A0A1D2AHQ0</accession>
<reference evidence="3" key="1">
    <citation type="submission" date="2015-08" db="EMBL/GenBank/DDBJ databases">
        <authorList>
            <person name="Babu N.S."/>
            <person name="Beckwith C.J."/>
            <person name="Beseler K.G."/>
            <person name="Brison A."/>
            <person name="Carone J.V."/>
            <person name="Caskin T.P."/>
            <person name="Diamond M."/>
            <person name="Durham M.E."/>
            <person name="Foxe J.M."/>
            <person name="Go M."/>
            <person name="Henderson B.A."/>
            <person name="Jones I.B."/>
            <person name="McGettigan J.A."/>
            <person name="Micheletti S.J."/>
            <person name="Nasrallah M.E."/>
            <person name="Ortiz D."/>
            <person name="Piller C.R."/>
            <person name="Privatt S.R."/>
            <person name="Schneider S.L."/>
            <person name="Sharp S."/>
            <person name="Smith T.C."/>
            <person name="Stanton J.D."/>
            <person name="Ullery H.E."/>
            <person name="Wilson R.J."/>
            <person name="Serrano M.G."/>
            <person name="Buck G."/>
            <person name="Lee V."/>
            <person name="Wang Y."/>
            <person name="Carvalho R."/>
            <person name="Voegtly L."/>
            <person name="Shi R."/>
            <person name="Duckworth R."/>
            <person name="Johnson A."/>
            <person name="Loviza R."/>
            <person name="Walstead R."/>
            <person name="Shah Z."/>
            <person name="Kiflezghi M."/>
            <person name="Wade K."/>
            <person name="Ball S.L."/>
            <person name="Bradley K.W."/>
            <person name="Asai D.J."/>
            <person name="Bowman C.A."/>
            <person name="Russell D.A."/>
            <person name="Pope W.H."/>
            <person name="Jacobs-Sera D."/>
            <person name="Hendrix R.W."/>
            <person name="Hatfull G.F."/>
        </authorList>
    </citation>
    <scope>NUCLEOTIDE SEQUENCE</scope>
</reference>
<dbReference type="InterPro" id="IPR019080">
    <property type="entry name" value="YqaJ_viral_recombinase"/>
</dbReference>
<feature type="region of interest" description="Disordered" evidence="1">
    <location>
        <begin position="168"/>
        <end position="215"/>
    </location>
</feature>
<dbReference type="SUPFAM" id="SSF52980">
    <property type="entry name" value="Restriction endonuclease-like"/>
    <property type="match status" value="1"/>
</dbReference>
<dbReference type="InterPro" id="IPR051703">
    <property type="entry name" value="NF-kappa-B_Signaling_Reg"/>
</dbReference>
<organism evidence="3">
    <name type="scientific">Auxenochlorella protothecoides</name>
    <name type="common">Green microalga</name>
    <name type="synonym">Chlorella protothecoides</name>
    <dbReference type="NCBI Taxonomy" id="3075"/>
    <lineage>
        <taxon>Eukaryota</taxon>
        <taxon>Viridiplantae</taxon>
        <taxon>Chlorophyta</taxon>
        <taxon>core chlorophytes</taxon>
        <taxon>Trebouxiophyceae</taxon>
        <taxon>Chlorellales</taxon>
        <taxon>Chlorellaceae</taxon>
        <taxon>Auxenochlorella</taxon>
    </lineage>
</organism>
<dbReference type="GO" id="GO:0006281">
    <property type="term" value="P:DNA repair"/>
    <property type="evidence" value="ECO:0007669"/>
    <property type="project" value="UniProtKB-ARBA"/>
</dbReference>
<dbReference type="CDD" id="cd22343">
    <property type="entry name" value="PDDEXK_lambda_exonuclease-like"/>
    <property type="match status" value="1"/>
</dbReference>
<dbReference type="Gene3D" id="3.90.320.10">
    <property type="match status" value="1"/>
</dbReference>
<dbReference type="Pfam" id="PF09588">
    <property type="entry name" value="YqaJ"/>
    <property type="match status" value="1"/>
</dbReference>
<dbReference type="EMBL" id="GDKF01000139">
    <property type="protein sequence ID" value="JAT78483.1"/>
    <property type="molecule type" value="Transcribed_RNA"/>
</dbReference>